<keyword evidence="2" id="KW-1185">Reference proteome</keyword>
<organism evidence="1 2">
    <name type="scientific">Smallanthus sonchifolius</name>
    <dbReference type="NCBI Taxonomy" id="185202"/>
    <lineage>
        <taxon>Eukaryota</taxon>
        <taxon>Viridiplantae</taxon>
        <taxon>Streptophyta</taxon>
        <taxon>Embryophyta</taxon>
        <taxon>Tracheophyta</taxon>
        <taxon>Spermatophyta</taxon>
        <taxon>Magnoliopsida</taxon>
        <taxon>eudicotyledons</taxon>
        <taxon>Gunneridae</taxon>
        <taxon>Pentapetalae</taxon>
        <taxon>asterids</taxon>
        <taxon>campanulids</taxon>
        <taxon>Asterales</taxon>
        <taxon>Asteraceae</taxon>
        <taxon>Asteroideae</taxon>
        <taxon>Heliantheae alliance</taxon>
        <taxon>Millerieae</taxon>
        <taxon>Smallanthus</taxon>
    </lineage>
</organism>
<sequence length="1786" mass="201595">MTPEPEIVFCELIFFLVKFRVWELECKRWELESIKEFIPFHSDSRNSSILVKQIEFRGKCLQKGNRIRAPWLLAVEFSMSFEKEFPIPHGNRDSWSSMAHEAPIAHENGIGHGQGSWQAVGSGIELVGYGDPTMTPTRPMPVDNGNVCHMDSWNTTTENTILQRNGIDQSRNSWIPVTSEQHINERSNPVPVEMQENQLETENWNDLIGMYTDLLQENTVNTNGLLEDITQQPPPVIHNNGNQNWVAGITNKNLVQTLNPLPYQNHTSNQASTYNTSLTSMLGSQQTQRFTSNNLITNGQDPKDGFTDNHVPHYNPGSSPRLKPDAAASRIIDSFPFAPITPDNQRKHIDSQRVQEKVTLSDEEASTRAENRHGNQTVSIKNAENLYNELLHTIENSPPSAISTTQKDHIISEDKDEQGIDFNKTPNQKTPTRRKKHRPKVIREGKPKRTHKDPRNSSSGEIRVKRKYVKRKGVNNSNENTPMESVQKRKYVRRKGVNGSNEKDPTESIQKRKYVRKNGVDGSNEKNPAETVQKRKYVRKKGIDHLQSQQQSTVDDTPPKSCKKQLNFDLESVTQDEGHDDKSSQQDTNVPSTPPLKAMHHGLNVLARSMTTSPIQDRWENGYNRKLNELVHGKEIKNYVFQADTGPRNLQCAPQSLTSEGMVNLDEKRGIKRQSCEQMSHNVNAMNSLLLYQKILLGVANRANNSNHWSSILLENHKKMKMQSEFQDNSRQIKDVYGNWAATELLNSCNGRIVPSLARGRPRKQKFEDTVDEITHKLQRLHIYDGNKKQQNELVLYRGGEAIIPFEPIKKRNQRPKVDLDPETERLWNLLMGNEESEGAEKMNKEKEEWWENERRVFRGRTDSFIARMHLVQGDRRFSRWKGSVVDSVIGVFLTQNVSDHLSSSAFMSLAAKFPLKSTTANTTCSPDDIINCHEKITTSPNPSENMRHQISSTRGEENKPNRISEEEVILSQDSLDSSTILILDECGSSSGSNSEADDVTTGFETSKESGTPQKEKSAMLKDHSFNGDLTTNMHHPPKEPACNIQIPRMNGINLNSPSSQIQMGMTTGLPSSSSVVTEAYHTSNVTYPQNEIPKFQTPSQDQYNLPSSHPSQLLNTNQHATEFFKETGHGAPKQVSTMFGEISNISVEDRISVVNKQNCFESTVIEANSREQNASRAPLSGGQGPNMPKARKETPEDERKKAFDWDSLRKQALSNSEKKERSKDAKDTIDYEALRQADVNEISDAIKERGMNNLLADRMKEFLNRLVRDHGSVDLEWLRDAPADKAKDYLLSFRGLGLKSVECVRLLTLHHLAFPVDTNVGRIAVRLGWVPLQPLPESLQLHLLEMYPVLESIQKYLWPRLCKLDQLTLYELHYQMITFGKVFCTKSKPNCNACPMRAECRHFASAFASARLALPGPEEKRIVVSDAPVTTDPISPVIIRPVPLPPAENESKSAEISGNNCEPIIEEPTTPEPEANELSISDIEDQYYEDSDEIPSIKLNMEEFTTNLQNIIQDSNDMSKALVALSPKAASIPTPKLKDVSRLRTEHLVYELPDSHQLLEGLDKREPDDPSPYLLAIWTPGETANSVQAPTEECLAQRSGHLCDRTTCFSCNSVKEANSQVVRGTILIPCRTAMRGSFPLNGTYFQVNEMFADHASSLNPIDVPRAWIWNLPRRKVYFGTSVTTIFKGLTTEGIQYCFWKGFVCVRGFDRINRAPRPLMARLHFPATIVCESDIPVNLASIVPPHVASLGIDYESVKLPMKVLAGFIKWYLTVTGNLKQSCLTPA</sequence>
<name>A0ACB9HWY5_9ASTR</name>
<protein>
    <submittedName>
        <fullName evidence="1">Uncharacterized protein</fullName>
    </submittedName>
</protein>
<dbReference type="Proteomes" id="UP001056120">
    <property type="component" value="Linkage Group LG11"/>
</dbReference>
<evidence type="ECO:0000313" key="1">
    <source>
        <dbReference type="EMBL" id="KAI3799640.1"/>
    </source>
</evidence>
<accession>A0ACB9HWY5</accession>
<dbReference type="EMBL" id="CM042028">
    <property type="protein sequence ID" value="KAI3799640.1"/>
    <property type="molecule type" value="Genomic_DNA"/>
</dbReference>
<reference evidence="1 2" key="2">
    <citation type="journal article" date="2022" name="Mol. Ecol. Resour.">
        <title>The genomes of chicory, endive, great burdock and yacon provide insights into Asteraceae paleo-polyploidization history and plant inulin production.</title>
        <authorList>
            <person name="Fan W."/>
            <person name="Wang S."/>
            <person name="Wang H."/>
            <person name="Wang A."/>
            <person name="Jiang F."/>
            <person name="Liu H."/>
            <person name="Zhao H."/>
            <person name="Xu D."/>
            <person name="Zhang Y."/>
        </authorList>
    </citation>
    <scope>NUCLEOTIDE SEQUENCE [LARGE SCALE GENOMIC DNA]</scope>
    <source>
        <strain evidence="2">cv. Yunnan</strain>
        <tissue evidence="1">Leaves</tissue>
    </source>
</reference>
<gene>
    <name evidence="1" type="ORF">L1987_34939</name>
</gene>
<proteinExistence type="predicted"/>
<evidence type="ECO:0000313" key="2">
    <source>
        <dbReference type="Proteomes" id="UP001056120"/>
    </source>
</evidence>
<comment type="caution">
    <text evidence="1">The sequence shown here is derived from an EMBL/GenBank/DDBJ whole genome shotgun (WGS) entry which is preliminary data.</text>
</comment>
<reference evidence="2" key="1">
    <citation type="journal article" date="2022" name="Mol. Ecol. Resour.">
        <title>The genomes of chicory, endive, great burdock and yacon provide insights into Asteraceae palaeo-polyploidization history and plant inulin production.</title>
        <authorList>
            <person name="Fan W."/>
            <person name="Wang S."/>
            <person name="Wang H."/>
            <person name="Wang A."/>
            <person name="Jiang F."/>
            <person name="Liu H."/>
            <person name="Zhao H."/>
            <person name="Xu D."/>
            <person name="Zhang Y."/>
        </authorList>
    </citation>
    <scope>NUCLEOTIDE SEQUENCE [LARGE SCALE GENOMIC DNA]</scope>
    <source>
        <strain evidence="2">cv. Yunnan</strain>
    </source>
</reference>